<name>W9YC53_9EURO</name>
<dbReference type="PANTHER" id="PTHR21327">
    <property type="entry name" value="GTP CYCLOHYDROLASE II-RELATED"/>
    <property type="match status" value="1"/>
</dbReference>
<keyword evidence="5" id="KW-0547">Nucleotide-binding</keyword>
<dbReference type="eggNOG" id="KOG1284">
    <property type="taxonomic scope" value="Eukaryota"/>
</dbReference>
<dbReference type="GO" id="GO:0003935">
    <property type="term" value="F:GTP cyclohydrolase II activity"/>
    <property type="evidence" value="ECO:0007669"/>
    <property type="project" value="UniProtKB-EC"/>
</dbReference>
<evidence type="ECO:0000256" key="2">
    <source>
        <dbReference type="ARBA" id="ARBA00008131"/>
    </source>
</evidence>
<evidence type="ECO:0000256" key="8">
    <source>
        <dbReference type="ARBA" id="ARBA00049295"/>
    </source>
</evidence>
<protein>
    <recommendedName>
        <fullName evidence="3">GTP cyclohydrolase II</fullName>
        <ecNumber evidence="3">3.5.4.25</ecNumber>
    </recommendedName>
</protein>
<dbReference type="RefSeq" id="XP_007732534.1">
    <property type="nucleotide sequence ID" value="XM_007734344.1"/>
</dbReference>
<dbReference type="PANTHER" id="PTHR21327:SF29">
    <property type="entry name" value="GTP CYCLOHYDROLASE-2"/>
    <property type="match status" value="1"/>
</dbReference>
<evidence type="ECO:0000313" key="10">
    <source>
        <dbReference type="EMBL" id="EXJ87255.1"/>
    </source>
</evidence>
<evidence type="ECO:0000256" key="6">
    <source>
        <dbReference type="ARBA" id="ARBA00022801"/>
    </source>
</evidence>
<dbReference type="NCBIfam" id="NF001591">
    <property type="entry name" value="PRK00393.1"/>
    <property type="match status" value="1"/>
</dbReference>
<dbReference type="AlphaFoldDB" id="W9YC53"/>
<comment type="caution">
    <text evidence="10">The sequence shown here is derived from an EMBL/GenBank/DDBJ whole genome shotgun (WGS) entry which is preliminary data.</text>
</comment>
<dbReference type="EMBL" id="AMGY01000003">
    <property type="protein sequence ID" value="EXJ87255.1"/>
    <property type="molecule type" value="Genomic_DNA"/>
</dbReference>
<dbReference type="GeneID" id="19168334"/>
<keyword evidence="6 10" id="KW-0378">Hydrolase</keyword>
<dbReference type="Gene3D" id="3.40.50.10990">
    <property type="entry name" value="GTP cyclohydrolase II"/>
    <property type="match status" value="1"/>
</dbReference>
<evidence type="ECO:0000256" key="5">
    <source>
        <dbReference type="ARBA" id="ARBA00022741"/>
    </source>
</evidence>
<accession>W9YC53</accession>
<evidence type="ECO:0000256" key="3">
    <source>
        <dbReference type="ARBA" id="ARBA00012762"/>
    </source>
</evidence>
<dbReference type="InterPro" id="IPR032677">
    <property type="entry name" value="GTP_cyclohydro_II"/>
</dbReference>
<evidence type="ECO:0000256" key="4">
    <source>
        <dbReference type="ARBA" id="ARBA00022619"/>
    </source>
</evidence>
<keyword evidence="7" id="KW-0342">GTP-binding</keyword>
<dbReference type="Proteomes" id="UP000019478">
    <property type="component" value="Unassembled WGS sequence"/>
</dbReference>
<dbReference type="HOGENOM" id="CLU_020273_2_1_1"/>
<dbReference type="GO" id="GO:0005525">
    <property type="term" value="F:GTP binding"/>
    <property type="evidence" value="ECO:0007669"/>
    <property type="project" value="UniProtKB-KW"/>
</dbReference>
<comment type="pathway">
    <text evidence="1">Cofactor biosynthesis; riboflavin biosynthesis.</text>
</comment>
<evidence type="ECO:0000259" key="9">
    <source>
        <dbReference type="Pfam" id="PF00925"/>
    </source>
</evidence>
<dbReference type="OrthoDB" id="5569761at2759"/>
<organism evidence="10 11">
    <name type="scientific">Capronia epimyces CBS 606.96</name>
    <dbReference type="NCBI Taxonomy" id="1182542"/>
    <lineage>
        <taxon>Eukaryota</taxon>
        <taxon>Fungi</taxon>
        <taxon>Dikarya</taxon>
        <taxon>Ascomycota</taxon>
        <taxon>Pezizomycotina</taxon>
        <taxon>Eurotiomycetes</taxon>
        <taxon>Chaetothyriomycetidae</taxon>
        <taxon>Chaetothyriales</taxon>
        <taxon>Herpotrichiellaceae</taxon>
        <taxon>Capronia</taxon>
    </lineage>
</organism>
<dbReference type="GO" id="GO:0009231">
    <property type="term" value="P:riboflavin biosynthetic process"/>
    <property type="evidence" value="ECO:0007669"/>
    <property type="project" value="UniProtKB-KW"/>
</dbReference>
<gene>
    <name evidence="10" type="ORF">A1O3_04214</name>
</gene>
<comment type="similarity">
    <text evidence="2">Belongs to the GTP cyclohydrolase II family.</text>
</comment>
<proteinExistence type="inferred from homology"/>
<dbReference type="InterPro" id="IPR036144">
    <property type="entry name" value="RibA-like_sf"/>
</dbReference>
<evidence type="ECO:0000256" key="7">
    <source>
        <dbReference type="ARBA" id="ARBA00023134"/>
    </source>
</evidence>
<feature type="domain" description="GTP cyclohydrolase II" evidence="9">
    <location>
        <begin position="8"/>
        <end position="137"/>
    </location>
</feature>
<dbReference type="SUPFAM" id="SSF142695">
    <property type="entry name" value="RibA-like"/>
    <property type="match status" value="1"/>
</dbReference>
<keyword evidence="4" id="KW-0686">Riboflavin biosynthesis</keyword>
<reference evidence="10 11" key="1">
    <citation type="submission" date="2013-03" db="EMBL/GenBank/DDBJ databases">
        <title>The Genome Sequence of Capronia epimyces CBS 606.96.</title>
        <authorList>
            <consortium name="The Broad Institute Genomics Platform"/>
            <person name="Cuomo C."/>
            <person name="de Hoog S."/>
            <person name="Gorbushina A."/>
            <person name="Walker B."/>
            <person name="Young S.K."/>
            <person name="Zeng Q."/>
            <person name="Gargeya S."/>
            <person name="Fitzgerald M."/>
            <person name="Haas B."/>
            <person name="Abouelleil A."/>
            <person name="Allen A.W."/>
            <person name="Alvarado L."/>
            <person name="Arachchi H.M."/>
            <person name="Berlin A.M."/>
            <person name="Chapman S.B."/>
            <person name="Gainer-Dewar J."/>
            <person name="Goldberg J."/>
            <person name="Griggs A."/>
            <person name="Gujja S."/>
            <person name="Hansen M."/>
            <person name="Howarth C."/>
            <person name="Imamovic A."/>
            <person name="Ireland A."/>
            <person name="Larimer J."/>
            <person name="McCowan C."/>
            <person name="Murphy C."/>
            <person name="Pearson M."/>
            <person name="Poon T.W."/>
            <person name="Priest M."/>
            <person name="Roberts A."/>
            <person name="Saif S."/>
            <person name="Shea T."/>
            <person name="Sisk P."/>
            <person name="Sykes S."/>
            <person name="Wortman J."/>
            <person name="Nusbaum C."/>
            <person name="Birren B."/>
        </authorList>
    </citation>
    <scope>NUCLEOTIDE SEQUENCE [LARGE SCALE GENOMIC DNA]</scope>
    <source>
        <strain evidence="10 11">CBS 606.96</strain>
    </source>
</reference>
<comment type="catalytic activity">
    <reaction evidence="8">
        <text>GTP + 4 H2O = 2,5-diamino-6-hydroxy-4-(5-phosphoribosylamino)-pyrimidine + formate + 2 phosphate + 3 H(+)</text>
        <dbReference type="Rhea" id="RHEA:23704"/>
        <dbReference type="ChEBI" id="CHEBI:15377"/>
        <dbReference type="ChEBI" id="CHEBI:15378"/>
        <dbReference type="ChEBI" id="CHEBI:15740"/>
        <dbReference type="ChEBI" id="CHEBI:37565"/>
        <dbReference type="ChEBI" id="CHEBI:43474"/>
        <dbReference type="ChEBI" id="CHEBI:58614"/>
        <dbReference type="EC" id="3.5.4.25"/>
    </reaction>
</comment>
<dbReference type="Pfam" id="PF00925">
    <property type="entry name" value="GTP_cyclohydro2"/>
    <property type="match status" value="1"/>
</dbReference>
<dbReference type="InterPro" id="IPR000926">
    <property type="entry name" value="RibA"/>
</dbReference>
<keyword evidence="11" id="KW-1185">Reference proteome</keyword>
<dbReference type="EC" id="3.5.4.25" evidence="3"/>
<evidence type="ECO:0000313" key="11">
    <source>
        <dbReference type="Proteomes" id="UP000019478"/>
    </source>
</evidence>
<sequence>MGSDPKAVPLVRVHSECFTGETAWSARCDCGDQLQEAARRILQEPIPHGVIIYLRQEGRGIGLEQKLKAYNLQDLGFDTVEANEILGFPADAREYGAAVDILHDLDLAGGRGIRLLTNNPEKIRAIGGKGTGIIVREAVSIASLTESFLQKKHSSEVKSYLRTKSAKMGYLL</sequence>
<dbReference type="STRING" id="1182542.W9YC53"/>
<dbReference type="CDD" id="cd00641">
    <property type="entry name" value="GTP_cyclohydro2"/>
    <property type="match status" value="1"/>
</dbReference>
<evidence type="ECO:0000256" key="1">
    <source>
        <dbReference type="ARBA" id="ARBA00005104"/>
    </source>
</evidence>